<comment type="caution">
    <text evidence="1">The sequence shown here is derived from an EMBL/GenBank/DDBJ whole genome shotgun (WGS) entry which is preliminary data.</text>
</comment>
<dbReference type="GO" id="GO:0016787">
    <property type="term" value="F:hydrolase activity"/>
    <property type="evidence" value="ECO:0007669"/>
    <property type="project" value="UniProtKB-KW"/>
</dbReference>
<dbReference type="EMBL" id="LTBC01000023">
    <property type="protein sequence ID" value="KYH30679.1"/>
    <property type="molecule type" value="Genomic_DNA"/>
</dbReference>
<dbReference type="AlphaFoldDB" id="A0A151ASQ8"/>
<gene>
    <name evidence="1" type="ORF">MOMUL_29610</name>
</gene>
<evidence type="ECO:0000313" key="2">
    <source>
        <dbReference type="Proteomes" id="UP000075670"/>
    </source>
</evidence>
<dbReference type="RefSeq" id="WP_062286056.1">
    <property type="nucleotide sequence ID" value="NZ_LTBC01000023.1"/>
</dbReference>
<reference evidence="1 2" key="1">
    <citation type="submission" date="2016-02" db="EMBL/GenBank/DDBJ databases">
        <title>Genome sequence of Moorella mulderi DSM 14980.</title>
        <authorList>
            <person name="Poehlein A."/>
            <person name="Daniel R."/>
        </authorList>
    </citation>
    <scope>NUCLEOTIDE SEQUENCE [LARGE SCALE GENOMIC DNA]</scope>
    <source>
        <strain evidence="1 2">DSM 14980</strain>
    </source>
</reference>
<name>A0A151ASQ8_9FIRM</name>
<accession>A0A151ASQ8</accession>
<dbReference type="Pfam" id="PF19799">
    <property type="entry name" value="DUF6282"/>
    <property type="match status" value="1"/>
</dbReference>
<dbReference type="PATRIC" id="fig|1122241.3.peg.3152"/>
<dbReference type="SUPFAM" id="SSF51556">
    <property type="entry name" value="Metallo-dependent hydrolases"/>
    <property type="match status" value="1"/>
</dbReference>
<keyword evidence="1" id="KW-0378">Hydrolase</keyword>
<protein>
    <submittedName>
        <fullName evidence="1">Amidohydrolase</fullName>
    </submittedName>
</protein>
<dbReference type="InterPro" id="IPR016797">
    <property type="entry name" value="UCP021898"/>
</dbReference>
<keyword evidence="2" id="KW-1185">Reference proteome</keyword>
<dbReference type="Gene3D" id="3.20.20.140">
    <property type="entry name" value="Metal-dependent hydrolases"/>
    <property type="match status" value="1"/>
</dbReference>
<dbReference type="OrthoDB" id="9802809at2"/>
<proteinExistence type="predicted"/>
<dbReference type="Proteomes" id="UP000075670">
    <property type="component" value="Unassembled WGS sequence"/>
</dbReference>
<sequence>MSNKEAVELLKGAIDIHVHSSPDVFPRAFDDLEVAHKCKSYGMKAIVLKSHVTGTADRAQIASKAAEFPVFGGIVLNHEVGSINLAAVNAALRMGAKIVWMPTLNSVEHMRHVSSIPRLVQYFPEGTRGISILNDQGELLEQVGDILACILKYDAVLATGHISPLEAKTLVRVAREYGLKKMIITHPIGGHSQFSLNDLKELVAMGAYIEHCWVYTTPHVKIPIQPTVFAEAVKTLGPEHTILSSDSGQAINPFPTDMLTDFIDNLLRLGISEREIKMMLSDNPQKLLNI</sequence>
<dbReference type="PIRSF" id="PIRSF021898">
    <property type="entry name" value="UCP021898"/>
    <property type="match status" value="1"/>
</dbReference>
<organism evidence="1 2">
    <name type="scientific">Moorella mulderi DSM 14980</name>
    <dbReference type="NCBI Taxonomy" id="1122241"/>
    <lineage>
        <taxon>Bacteria</taxon>
        <taxon>Bacillati</taxon>
        <taxon>Bacillota</taxon>
        <taxon>Clostridia</taxon>
        <taxon>Neomoorellales</taxon>
        <taxon>Neomoorellaceae</taxon>
        <taxon>Neomoorella</taxon>
    </lineage>
</organism>
<dbReference type="InterPro" id="IPR046249">
    <property type="entry name" value="DUF6282"/>
</dbReference>
<dbReference type="InterPro" id="IPR032466">
    <property type="entry name" value="Metal_Hydrolase"/>
</dbReference>
<evidence type="ECO:0000313" key="1">
    <source>
        <dbReference type="EMBL" id="KYH30679.1"/>
    </source>
</evidence>